<dbReference type="Pfam" id="PF04794">
    <property type="entry name" value="YdjC"/>
    <property type="match status" value="1"/>
</dbReference>
<name>D9PJK3_9ZZZZ</name>
<evidence type="ECO:0000256" key="2">
    <source>
        <dbReference type="ARBA" id="ARBA00022723"/>
    </source>
</evidence>
<keyword evidence="4" id="KW-0460">Magnesium</keyword>
<dbReference type="SUPFAM" id="SSF88713">
    <property type="entry name" value="Glycoside hydrolase/deacetylase"/>
    <property type="match status" value="1"/>
</dbReference>
<sequence>MNQPENIATEYSLMPNGLASAEGAQIAKERSDLSFDLCITFTDFSPVGKSYKTLTDGSGNFLKADTQNWDFSILDIYDEKEVAQEIEVQYDWFLKNVGRKPSALTTQKSEHGDPKILVPLVDLAVKEKLPIRTPAWQWFSNYAAQSYVEDIGIKFTKKVFVATKDWKGKNGYALDEDSEKLISLIEKNEEVTEIVILAGFVDKELLKMSSVSWQRGEYLNLLLRKPEVLKTYKEKFDLISYTDL</sequence>
<dbReference type="GO" id="GO:0016787">
    <property type="term" value="F:hydrolase activity"/>
    <property type="evidence" value="ECO:0007669"/>
    <property type="project" value="UniProtKB-KW"/>
</dbReference>
<keyword evidence="3" id="KW-0378">Hydrolase</keyword>
<evidence type="ECO:0000256" key="3">
    <source>
        <dbReference type="ARBA" id="ARBA00022801"/>
    </source>
</evidence>
<evidence type="ECO:0000256" key="1">
    <source>
        <dbReference type="ARBA" id="ARBA00001946"/>
    </source>
</evidence>
<dbReference type="GO" id="GO:0005975">
    <property type="term" value="P:carbohydrate metabolic process"/>
    <property type="evidence" value="ECO:0007669"/>
    <property type="project" value="InterPro"/>
</dbReference>
<accession>D9PJK3</accession>
<comment type="cofactor">
    <cofactor evidence="1">
        <name>Mg(2+)</name>
        <dbReference type="ChEBI" id="CHEBI:18420"/>
    </cofactor>
</comment>
<evidence type="ECO:0000256" key="5">
    <source>
        <dbReference type="ARBA" id="ARBA00023277"/>
    </source>
</evidence>
<protein>
    <submittedName>
        <fullName evidence="6">YdjC-like protein</fullName>
    </submittedName>
</protein>
<dbReference type="InterPro" id="IPR011330">
    <property type="entry name" value="Glyco_hydro/deAcase_b/a-brl"/>
</dbReference>
<dbReference type="GO" id="GO:0046872">
    <property type="term" value="F:metal ion binding"/>
    <property type="evidence" value="ECO:0007669"/>
    <property type="project" value="UniProtKB-KW"/>
</dbReference>
<evidence type="ECO:0000256" key="4">
    <source>
        <dbReference type="ARBA" id="ARBA00022842"/>
    </source>
</evidence>
<dbReference type="Gene3D" id="3.20.20.370">
    <property type="entry name" value="Glycoside hydrolase/deacetylase"/>
    <property type="match status" value="1"/>
</dbReference>
<dbReference type="EMBL" id="ADZX01000527">
    <property type="protein sequence ID" value="EFK96256.1"/>
    <property type="molecule type" value="Genomic_DNA"/>
</dbReference>
<evidence type="ECO:0000313" key="6">
    <source>
        <dbReference type="EMBL" id="EFK96256.1"/>
    </source>
</evidence>
<dbReference type="InterPro" id="IPR006879">
    <property type="entry name" value="YdjC-like"/>
</dbReference>
<reference evidence="6" key="2">
    <citation type="journal article" date="2011" name="Microb. Ecol.">
        <title>Taxonomic and Functional Metagenomic Profiling of the Microbial Community in the Anoxic Sediment of a Sub-saline Shallow Lake (Laguna de Carrizo, Central Spain).</title>
        <authorList>
            <person name="Ferrer M."/>
            <person name="Guazzaroni M.E."/>
            <person name="Richter M."/>
            <person name="Garcia-Salamanca A."/>
            <person name="Yarza P."/>
            <person name="Suarez-Suarez A."/>
            <person name="Solano J."/>
            <person name="Alcaide M."/>
            <person name="van Dillewijn P."/>
            <person name="Molina-Henares M.A."/>
            <person name="Lopez-Cortes N."/>
            <person name="Al-Ramahi Y."/>
            <person name="Guerrero C."/>
            <person name="Acosta A."/>
            <person name="de Eugenio L.I."/>
            <person name="Martinez V."/>
            <person name="Marques S."/>
            <person name="Rojo F."/>
            <person name="Santero E."/>
            <person name="Genilloud O."/>
            <person name="Perez-Perez J."/>
            <person name="Rossello-Mora R."/>
            <person name="Ramos J.L."/>
        </authorList>
    </citation>
    <scope>NUCLEOTIDE SEQUENCE</scope>
</reference>
<proteinExistence type="predicted"/>
<keyword evidence="5" id="KW-0119">Carbohydrate metabolism</keyword>
<organism evidence="6">
    <name type="scientific">sediment metagenome</name>
    <dbReference type="NCBI Taxonomy" id="749907"/>
    <lineage>
        <taxon>unclassified sequences</taxon>
        <taxon>metagenomes</taxon>
        <taxon>ecological metagenomes</taxon>
    </lineage>
</organism>
<comment type="caution">
    <text evidence="6">The sequence shown here is derived from an EMBL/GenBank/DDBJ whole genome shotgun (WGS) entry which is preliminary data.</text>
</comment>
<keyword evidence="2" id="KW-0479">Metal-binding</keyword>
<reference evidence="6" key="1">
    <citation type="submission" date="2010-07" db="EMBL/GenBank/DDBJ databases">
        <authorList>
            <consortium name="CONSOLIDER consortium CSD2007-00005"/>
            <person name="Guazzaroni M.-E."/>
            <person name="Richter M."/>
            <person name="Garcia-Salamanca A."/>
            <person name="Yarza P."/>
            <person name="Ferrer M."/>
        </authorList>
    </citation>
    <scope>NUCLEOTIDE SEQUENCE</scope>
</reference>
<gene>
    <name evidence="6" type="ORF">LDC_1714</name>
</gene>
<dbReference type="AlphaFoldDB" id="D9PJK3"/>